<dbReference type="SUPFAM" id="SSF64288">
    <property type="entry name" value="Chorismate lyase-like"/>
    <property type="match status" value="1"/>
</dbReference>
<evidence type="ECO:0000256" key="2">
    <source>
        <dbReference type="ARBA" id="ARBA00023125"/>
    </source>
</evidence>
<dbReference type="Pfam" id="PF00392">
    <property type="entry name" value="GntR"/>
    <property type="match status" value="1"/>
</dbReference>
<dbReference type="SMART" id="SM00866">
    <property type="entry name" value="UTRA"/>
    <property type="match status" value="1"/>
</dbReference>
<dbReference type="GO" id="GO:0003700">
    <property type="term" value="F:DNA-binding transcription factor activity"/>
    <property type="evidence" value="ECO:0007669"/>
    <property type="project" value="InterPro"/>
</dbReference>
<dbReference type="InterPro" id="IPR000524">
    <property type="entry name" value="Tscrpt_reg_HTH_GntR"/>
</dbReference>
<dbReference type="GO" id="GO:0045892">
    <property type="term" value="P:negative regulation of DNA-templated transcription"/>
    <property type="evidence" value="ECO:0007669"/>
    <property type="project" value="TreeGrafter"/>
</dbReference>
<dbReference type="InterPro" id="IPR028978">
    <property type="entry name" value="Chorismate_lyase_/UTRA_dom_sf"/>
</dbReference>
<dbReference type="PROSITE" id="PS50949">
    <property type="entry name" value="HTH_GNTR"/>
    <property type="match status" value="1"/>
</dbReference>
<sequence length="261" mass="30089">MFKVKLKFNATWRQNMIDREPRLDPTLPIPLYYQLKQIFDDKIKSGEWQAGQLIPTETELIQKYDVSRTTVREGITALVNEGKLQKKQGVGTIVCAPKMEERLGRLTGFAEEMISKGLKPGAKLLEKKEIAPPPAVAERLLGGKEDQVLYIKRIRLANNEPIAIESSYWPKEIAKYFNDSDLETIAFYSVLEKNKIYLKDADEIITAKNATKQDAALLGIHERDPMLRMERLTYSTLGHAIEFTTTVYRSDRYFYRVQLKR</sequence>
<accession>A0A4V2ZTQ9</accession>
<dbReference type="InterPro" id="IPR011663">
    <property type="entry name" value="UTRA"/>
</dbReference>
<keyword evidence="3" id="KW-0804">Transcription</keyword>
<dbReference type="Gene3D" id="3.40.1410.10">
    <property type="entry name" value="Chorismate lyase-like"/>
    <property type="match status" value="1"/>
</dbReference>
<dbReference type="PANTHER" id="PTHR44846">
    <property type="entry name" value="MANNOSYL-D-GLYCERATE TRANSPORT/METABOLISM SYSTEM REPRESSOR MNGR-RELATED"/>
    <property type="match status" value="1"/>
</dbReference>
<dbReference type="InterPro" id="IPR036390">
    <property type="entry name" value="WH_DNA-bd_sf"/>
</dbReference>
<dbReference type="PANTHER" id="PTHR44846:SF1">
    <property type="entry name" value="MANNOSYL-D-GLYCERATE TRANSPORT_METABOLISM SYSTEM REPRESSOR MNGR-RELATED"/>
    <property type="match status" value="1"/>
</dbReference>
<proteinExistence type="predicted"/>
<organism evidence="5 6">
    <name type="scientific">Paenibacillus piri</name>
    <dbReference type="NCBI Taxonomy" id="2547395"/>
    <lineage>
        <taxon>Bacteria</taxon>
        <taxon>Bacillati</taxon>
        <taxon>Bacillota</taxon>
        <taxon>Bacilli</taxon>
        <taxon>Bacillales</taxon>
        <taxon>Paenibacillaceae</taxon>
        <taxon>Paenibacillus</taxon>
    </lineage>
</organism>
<dbReference type="AlphaFoldDB" id="A0A4V2ZTQ9"/>
<evidence type="ECO:0000313" key="6">
    <source>
        <dbReference type="Proteomes" id="UP000295636"/>
    </source>
</evidence>
<gene>
    <name evidence="5" type="ORF">E1757_11125</name>
</gene>
<comment type="caution">
    <text evidence="5">The sequence shown here is derived from an EMBL/GenBank/DDBJ whole genome shotgun (WGS) entry which is preliminary data.</text>
</comment>
<feature type="domain" description="HTH gntR-type" evidence="4">
    <location>
        <begin position="29"/>
        <end position="97"/>
    </location>
</feature>
<dbReference type="GO" id="GO:0003677">
    <property type="term" value="F:DNA binding"/>
    <property type="evidence" value="ECO:0007669"/>
    <property type="project" value="UniProtKB-KW"/>
</dbReference>
<dbReference type="Pfam" id="PF07702">
    <property type="entry name" value="UTRA"/>
    <property type="match status" value="1"/>
</dbReference>
<evidence type="ECO:0000256" key="3">
    <source>
        <dbReference type="ARBA" id="ARBA00023163"/>
    </source>
</evidence>
<protein>
    <submittedName>
        <fullName evidence="5">GntR family transcriptional regulator</fullName>
    </submittedName>
</protein>
<dbReference type="InterPro" id="IPR050679">
    <property type="entry name" value="Bact_HTH_transcr_reg"/>
</dbReference>
<keyword evidence="6" id="KW-1185">Reference proteome</keyword>
<dbReference type="OrthoDB" id="457376at2"/>
<dbReference type="Proteomes" id="UP000295636">
    <property type="component" value="Unassembled WGS sequence"/>
</dbReference>
<evidence type="ECO:0000259" key="4">
    <source>
        <dbReference type="PROSITE" id="PS50949"/>
    </source>
</evidence>
<dbReference type="InterPro" id="IPR036388">
    <property type="entry name" value="WH-like_DNA-bd_sf"/>
</dbReference>
<keyword evidence="1" id="KW-0805">Transcription regulation</keyword>
<name>A0A4V2ZTQ9_9BACL</name>
<dbReference type="PRINTS" id="PR00035">
    <property type="entry name" value="HTHGNTR"/>
</dbReference>
<dbReference type="SUPFAM" id="SSF46785">
    <property type="entry name" value="Winged helix' DNA-binding domain"/>
    <property type="match status" value="1"/>
</dbReference>
<dbReference type="EMBL" id="SMRT01000004">
    <property type="protein sequence ID" value="TDF98054.1"/>
    <property type="molecule type" value="Genomic_DNA"/>
</dbReference>
<evidence type="ECO:0000256" key="1">
    <source>
        <dbReference type="ARBA" id="ARBA00023015"/>
    </source>
</evidence>
<keyword evidence="2" id="KW-0238">DNA-binding</keyword>
<reference evidence="5 6" key="1">
    <citation type="submission" date="2019-03" db="EMBL/GenBank/DDBJ databases">
        <title>This is whole genome sequence of Paenibacillus sp MS74 strain.</title>
        <authorList>
            <person name="Trinh H.N."/>
        </authorList>
    </citation>
    <scope>NUCLEOTIDE SEQUENCE [LARGE SCALE GENOMIC DNA]</scope>
    <source>
        <strain evidence="5 6">MS74</strain>
    </source>
</reference>
<dbReference type="CDD" id="cd07377">
    <property type="entry name" value="WHTH_GntR"/>
    <property type="match status" value="1"/>
</dbReference>
<evidence type="ECO:0000313" key="5">
    <source>
        <dbReference type="EMBL" id="TDF98054.1"/>
    </source>
</evidence>
<dbReference type="Gene3D" id="1.10.10.10">
    <property type="entry name" value="Winged helix-like DNA-binding domain superfamily/Winged helix DNA-binding domain"/>
    <property type="match status" value="1"/>
</dbReference>
<dbReference type="FunFam" id="1.10.10.10:FF:000079">
    <property type="entry name" value="GntR family transcriptional regulator"/>
    <property type="match status" value="1"/>
</dbReference>
<dbReference type="SMART" id="SM00345">
    <property type="entry name" value="HTH_GNTR"/>
    <property type="match status" value="1"/>
</dbReference>